<dbReference type="RefSeq" id="WP_100690245.1">
    <property type="nucleotide sequence ID" value="NZ_JBHTBD010000020.1"/>
</dbReference>
<gene>
    <name evidence="2" type="ORF">ACFQQA_18815</name>
</gene>
<proteinExistence type="predicted"/>
<sequence>MLKPLISGLLLSLSTLSAAAPDENHHYITGKIVEYTQAFDRCNQIVEGRELPNKKIITKLTDFTQRDIERLLISKAALLRKECERPELTELAYAILITETEELQQQTREAISAIKVLAFPGDVRKLQVIYQSVPIEIRQTLEEIDYFDRPFDDRKLLDAILKKP</sequence>
<feature type="chain" id="PRO_5047461908" description="DUF4476 domain-containing protein" evidence="1">
    <location>
        <begin position="20"/>
        <end position="164"/>
    </location>
</feature>
<evidence type="ECO:0000313" key="3">
    <source>
        <dbReference type="Proteomes" id="UP001596506"/>
    </source>
</evidence>
<dbReference type="EMBL" id="JBHTBD010000020">
    <property type="protein sequence ID" value="MFC7296765.1"/>
    <property type="molecule type" value="Genomic_DNA"/>
</dbReference>
<dbReference type="Proteomes" id="UP001596506">
    <property type="component" value="Unassembled WGS sequence"/>
</dbReference>
<comment type="caution">
    <text evidence="2">The sequence shown here is derived from an EMBL/GenBank/DDBJ whole genome shotgun (WGS) entry which is preliminary data.</text>
</comment>
<accession>A0ABW2J181</accession>
<keyword evidence="3" id="KW-1185">Reference proteome</keyword>
<evidence type="ECO:0000313" key="2">
    <source>
        <dbReference type="EMBL" id="MFC7296765.1"/>
    </source>
</evidence>
<reference evidence="3" key="1">
    <citation type="journal article" date="2019" name="Int. J. Syst. Evol. Microbiol.">
        <title>The Global Catalogue of Microorganisms (GCM) 10K type strain sequencing project: providing services to taxonomists for standard genome sequencing and annotation.</title>
        <authorList>
            <consortium name="The Broad Institute Genomics Platform"/>
            <consortium name="The Broad Institute Genome Sequencing Center for Infectious Disease"/>
            <person name="Wu L."/>
            <person name="Ma J."/>
        </authorList>
    </citation>
    <scope>NUCLEOTIDE SEQUENCE [LARGE SCALE GENOMIC DNA]</scope>
    <source>
        <strain evidence="3">CCUG 60559</strain>
    </source>
</reference>
<protein>
    <recommendedName>
        <fullName evidence="4">DUF4476 domain-containing protein</fullName>
    </recommendedName>
</protein>
<organism evidence="2 3">
    <name type="scientific">Marinobacter aromaticivorans</name>
    <dbReference type="NCBI Taxonomy" id="1494078"/>
    <lineage>
        <taxon>Bacteria</taxon>
        <taxon>Pseudomonadati</taxon>
        <taxon>Pseudomonadota</taxon>
        <taxon>Gammaproteobacteria</taxon>
        <taxon>Pseudomonadales</taxon>
        <taxon>Marinobacteraceae</taxon>
        <taxon>Marinobacter</taxon>
    </lineage>
</organism>
<feature type="signal peptide" evidence="1">
    <location>
        <begin position="1"/>
        <end position="19"/>
    </location>
</feature>
<keyword evidence="1" id="KW-0732">Signal</keyword>
<name>A0ABW2J181_9GAMM</name>
<evidence type="ECO:0000256" key="1">
    <source>
        <dbReference type="SAM" id="SignalP"/>
    </source>
</evidence>
<evidence type="ECO:0008006" key="4">
    <source>
        <dbReference type="Google" id="ProtNLM"/>
    </source>
</evidence>